<dbReference type="Gene3D" id="1.10.340.30">
    <property type="entry name" value="Hypothetical protein, domain 2"/>
    <property type="match status" value="1"/>
</dbReference>
<protein>
    <submittedName>
        <fullName evidence="6">3-methyladenine DNA glycosylase</fullName>
    </submittedName>
</protein>
<evidence type="ECO:0000256" key="3">
    <source>
        <dbReference type="ARBA" id="ARBA00023004"/>
    </source>
</evidence>
<dbReference type="GO" id="GO:0003824">
    <property type="term" value="F:catalytic activity"/>
    <property type="evidence" value="ECO:0007669"/>
    <property type="project" value="InterPro"/>
</dbReference>
<dbReference type="SUPFAM" id="SSF48150">
    <property type="entry name" value="DNA-glycosylase"/>
    <property type="match status" value="1"/>
</dbReference>
<evidence type="ECO:0000256" key="4">
    <source>
        <dbReference type="ARBA" id="ARBA00023014"/>
    </source>
</evidence>
<dbReference type="AlphaFoldDB" id="A0AAU7EA63"/>
<evidence type="ECO:0000256" key="2">
    <source>
        <dbReference type="ARBA" id="ARBA00022723"/>
    </source>
</evidence>
<dbReference type="EMBL" id="CP155620">
    <property type="protein sequence ID" value="XBJ29597.1"/>
    <property type="molecule type" value="Genomic_DNA"/>
</dbReference>
<dbReference type="RefSeq" id="WP_348518798.1">
    <property type="nucleotide sequence ID" value="NZ_CP155620.1"/>
</dbReference>
<dbReference type="InterPro" id="IPR011257">
    <property type="entry name" value="DNA_glycosylase"/>
</dbReference>
<reference evidence="6" key="1">
    <citation type="submission" date="2024-05" db="EMBL/GenBank/DDBJ databases">
        <title>Campylobacter coli isolated from environmental waters in Slovenia.</title>
        <authorList>
            <person name="Zautner A.E."/>
            <person name="Bunk B."/>
            <person name="Riedel T."/>
            <person name="Sproeer C."/>
        </authorList>
    </citation>
    <scope>NUCLEOTIDE SEQUENCE</scope>
    <source>
        <strain evidence="6">CCS1377</strain>
    </source>
</reference>
<dbReference type="Gene3D" id="1.10.1670.10">
    <property type="entry name" value="Helix-hairpin-Helix base-excision DNA repair enzymes (C-terminal)"/>
    <property type="match status" value="1"/>
</dbReference>
<keyword evidence="3" id="KW-0408">Iron</keyword>
<dbReference type="SMART" id="SM00478">
    <property type="entry name" value="ENDO3c"/>
    <property type="match status" value="1"/>
</dbReference>
<dbReference type="NCBIfam" id="NF010494">
    <property type="entry name" value="PRK13913.1"/>
    <property type="match status" value="1"/>
</dbReference>
<dbReference type="PANTHER" id="PTHR10359">
    <property type="entry name" value="A/G-SPECIFIC ADENINE GLYCOSYLASE/ENDONUCLEASE III"/>
    <property type="match status" value="1"/>
</dbReference>
<accession>A0AAU7EA63</accession>
<sequence length="228" mass="26439">MNGAEIFVKLIDLKLDFGEFDWLENRGLSEFELLISVILTQNTNWNNVLKALANLKNAQISNLEQITSLSNLELATLIKPSGFYNTKAKRLKGLVENILNTFENLENFKESVSREWLLNIKGLGYESVDSILNYLCKKEFLVVDSYTQRLSFYLGYEFENYEELREFFESGIENESENLNKLLGKNYELYELYQIFHAQIIAFGKIAFKGAKLSNQGKELIKILKEEK</sequence>
<feature type="domain" description="HhH-GPD" evidence="5">
    <location>
        <begin position="39"/>
        <end position="206"/>
    </location>
</feature>
<dbReference type="CDD" id="cd00056">
    <property type="entry name" value="ENDO3c"/>
    <property type="match status" value="1"/>
</dbReference>
<keyword evidence="4" id="KW-0411">Iron-sulfur</keyword>
<proteinExistence type="predicted"/>
<keyword evidence="2" id="KW-0479">Metal-binding</keyword>
<dbReference type="InterPro" id="IPR023170">
    <property type="entry name" value="HhH_base_excis_C"/>
</dbReference>
<dbReference type="GO" id="GO:0046872">
    <property type="term" value="F:metal ion binding"/>
    <property type="evidence" value="ECO:0007669"/>
    <property type="project" value="UniProtKB-KW"/>
</dbReference>
<dbReference type="GO" id="GO:0051539">
    <property type="term" value="F:4 iron, 4 sulfur cluster binding"/>
    <property type="evidence" value="ECO:0007669"/>
    <property type="project" value="UniProtKB-KW"/>
</dbReference>
<gene>
    <name evidence="6" type="ORF">AAH949_01815</name>
</gene>
<evidence type="ECO:0000259" key="5">
    <source>
        <dbReference type="SMART" id="SM00478"/>
    </source>
</evidence>
<dbReference type="PANTHER" id="PTHR10359:SF19">
    <property type="entry name" value="DNA REPAIR GLYCOSYLASE MJ1434-RELATED"/>
    <property type="match status" value="1"/>
</dbReference>
<evidence type="ECO:0000313" key="6">
    <source>
        <dbReference type="EMBL" id="XBJ29597.1"/>
    </source>
</evidence>
<organism evidence="6">
    <name type="scientific">Campylobacter sp. CCS1377</name>
    <dbReference type="NCBI Taxonomy" id="3158229"/>
    <lineage>
        <taxon>Bacteria</taxon>
        <taxon>Pseudomonadati</taxon>
        <taxon>Campylobacterota</taxon>
        <taxon>Epsilonproteobacteria</taxon>
        <taxon>Campylobacterales</taxon>
        <taxon>Campylobacteraceae</taxon>
        <taxon>Campylobacter</taxon>
    </lineage>
</organism>
<dbReference type="InterPro" id="IPR003265">
    <property type="entry name" value="HhH-GPD_domain"/>
</dbReference>
<name>A0AAU7EA63_9BACT</name>
<dbReference type="GO" id="GO:0006284">
    <property type="term" value="P:base-excision repair"/>
    <property type="evidence" value="ECO:0007669"/>
    <property type="project" value="InterPro"/>
</dbReference>
<evidence type="ECO:0000256" key="1">
    <source>
        <dbReference type="ARBA" id="ARBA00022485"/>
    </source>
</evidence>
<dbReference type="Pfam" id="PF00730">
    <property type="entry name" value="HhH-GPD"/>
    <property type="match status" value="1"/>
</dbReference>
<keyword evidence="1" id="KW-0004">4Fe-4S</keyword>